<accession>A0A4U1C363</accession>
<keyword evidence="2" id="KW-1185">Reference proteome</keyword>
<dbReference type="AlphaFoldDB" id="A0A4U1C363"/>
<evidence type="ECO:0000313" key="1">
    <source>
        <dbReference type="EMBL" id="TKB99558.1"/>
    </source>
</evidence>
<dbReference type="Proteomes" id="UP000310477">
    <property type="component" value="Unassembled WGS sequence"/>
</dbReference>
<sequence>MLKGYKDHHIIKLIKDNHHSGCKEIIASYGSAIYGIIFRIVNDEALANELLKNTIYKLCNDIKCNKLNMLCVFTHLMQIARNLAKSHQQKLSTKPLKPIHLNTILDLIVNKGLSLIETAKIMNLSLAEVSSGLRVELKRKQNNIS</sequence>
<gene>
    <name evidence="1" type="ORF">FA045_11610</name>
</gene>
<name>A0A4U1C363_9SPHI</name>
<dbReference type="Gene3D" id="1.10.1740.10">
    <property type="match status" value="1"/>
</dbReference>
<reference evidence="1 2" key="1">
    <citation type="submission" date="2019-04" db="EMBL/GenBank/DDBJ databases">
        <title>Pedobacter sp. AR-2-6 sp. nov., isolated from Arctic soil.</title>
        <authorList>
            <person name="Dahal R.H."/>
            <person name="Kim D.-U."/>
        </authorList>
    </citation>
    <scope>NUCLEOTIDE SEQUENCE [LARGE SCALE GENOMIC DNA]</scope>
    <source>
        <strain evidence="1 2">AR-2-6</strain>
    </source>
</reference>
<dbReference type="GO" id="GO:0003700">
    <property type="term" value="F:DNA-binding transcription factor activity"/>
    <property type="evidence" value="ECO:0007669"/>
    <property type="project" value="InterPro"/>
</dbReference>
<dbReference type="SUPFAM" id="SSF88946">
    <property type="entry name" value="Sigma2 domain of RNA polymerase sigma factors"/>
    <property type="match status" value="1"/>
</dbReference>
<dbReference type="OrthoDB" id="772560at2"/>
<evidence type="ECO:0000313" key="2">
    <source>
        <dbReference type="Proteomes" id="UP000310477"/>
    </source>
</evidence>
<dbReference type="EMBL" id="SWBO01000006">
    <property type="protein sequence ID" value="TKB99558.1"/>
    <property type="molecule type" value="Genomic_DNA"/>
</dbReference>
<comment type="caution">
    <text evidence="1">The sequence shown here is derived from an EMBL/GenBank/DDBJ whole genome shotgun (WGS) entry which is preliminary data.</text>
</comment>
<dbReference type="RefSeq" id="WP_136877251.1">
    <property type="nucleotide sequence ID" value="NZ_SWBO01000006.1"/>
</dbReference>
<dbReference type="InterPro" id="IPR013325">
    <property type="entry name" value="RNA_pol_sigma_r2"/>
</dbReference>
<proteinExistence type="predicted"/>
<dbReference type="GO" id="GO:0006352">
    <property type="term" value="P:DNA-templated transcription initiation"/>
    <property type="evidence" value="ECO:0007669"/>
    <property type="project" value="InterPro"/>
</dbReference>
<organism evidence="1 2">
    <name type="scientific">Pedobacter cryotolerans</name>
    <dbReference type="NCBI Taxonomy" id="2571270"/>
    <lineage>
        <taxon>Bacteria</taxon>
        <taxon>Pseudomonadati</taxon>
        <taxon>Bacteroidota</taxon>
        <taxon>Sphingobacteriia</taxon>
        <taxon>Sphingobacteriales</taxon>
        <taxon>Sphingobacteriaceae</taxon>
        <taxon>Pedobacter</taxon>
    </lineage>
</organism>
<protein>
    <submittedName>
        <fullName evidence="1">Uncharacterized protein</fullName>
    </submittedName>
</protein>